<keyword evidence="4" id="KW-0238">DNA-binding</keyword>
<evidence type="ECO:0000256" key="4">
    <source>
        <dbReference type="ARBA" id="ARBA00023125"/>
    </source>
</evidence>
<dbReference type="InterPro" id="IPR037401">
    <property type="entry name" value="SnoaL-like"/>
</dbReference>
<dbReference type="InterPro" id="IPR032710">
    <property type="entry name" value="NTF2-like_dom_sf"/>
</dbReference>
<keyword evidence="8" id="KW-0808">Transferase</keyword>
<dbReference type="PANTHER" id="PTHR30173:SF36">
    <property type="entry name" value="ECF RNA POLYMERASE SIGMA FACTOR SIGJ"/>
    <property type="match status" value="1"/>
</dbReference>
<dbReference type="AlphaFoldDB" id="A0A7K1UQ92"/>
<dbReference type="EC" id="2.7.7.6" evidence="8"/>
<evidence type="ECO:0000259" key="7">
    <source>
        <dbReference type="Pfam" id="PF12680"/>
    </source>
</evidence>
<dbReference type="SUPFAM" id="SSF88659">
    <property type="entry name" value="Sigma3 and sigma4 domains of RNA polymerase sigma factors"/>
    <property type="match status" value="1"/>
</dbReference>
<feature type="domain" description="SnoaL-like" evidence="7">
    <location>
        <begin position="298"/>
        <end position="391"/>
    </location>
</feature>
<protein>
    <submittedName>
        <fullName evidence="8">RNA polymerase subunit sigma-70</fullName>
        <ecNumber evidence="8">2.7.7.6</ecNumber>
    </submittedName>
</protein>
<dbReference type="InterPro" id="IPR013324">
    <property type="entry name" value="RNA_pol_sigma_r3/r4-like"/>
</dbReference>
<dbReference type="GO" id="GO:0016987">
    <property type="term" value="F:sigma factor activity"/>
    <property type="evidence" value="ECO:0007669"/>
    <property type="project" value="UniProtKB-KW"/>
</dbReference>
<reference evidence="8 9" key="1">
    <citation type="submission" date="2019-12" db="EMBL/GenBank/DDBJ databases">
        <title>Nocardia sp. nov. ET3-3 isolated from soil.</title>
        <authorList>
            <person name="Kanchanasin P."/>
            <person name="Tanasupawat S."/>
            <person name="Yuki M."/>
            <person name="Kudo T."/>
        </authorList>
    </citation>
    <scope>NUCLEOTIDE SEQUENCE [LARGE SCALE GENOMIC DNA]</scope>
    <source>
        <strain evidence="8 9">ET3-3</strain>
    </source>
</reference>
<dbReference type="GO" id="GO:0003899">
    <property type="term" value="F:DNA-directed RNA polymerase activity"/>
    <property type="evidence" value="ECO:0007669"/>
    <property type="project" value="UniProtKB-EC"/>
</dbReference>
<evidence type="ECO:0000256" key="3">
    <source>
        <dbReference type="ARBA" id="ARBA00023082"/>
    </source>
</evidence>
<dbReference type="InterPro" id="IPR036388">
    <property type="entry name" value="WH-like_DNA-bd_sf"/>
</dbReference>
<evidence type="ECO:0000256" key="1">
    <source>
        <dbReference type="ARBA" id="ARBA00010641"/>
    </source>
</evidence>
<evidence type="ECO:0000313" key="9">
    <source>
        <dbReference type="Proteomes" id="UP000466794"/>
    </source>
</evidence>
<keyword evidence="8" id="KW-0548">Nucleotidyltransferase</keyword>
<keyword evidence="5" id="KW-0804">Transcription</keyword>
<dbReference type="SUPFAM" id="SSF54427">
    <property type="entry name" value="NTF2-like"/>
    <property type="match status" value="1"/>
</dbReference>
<dbReference type="Pfam" id="PF08281">
    <property type="entry name" value="Sigma70_r4_2"/>
    <property type="match status" value="1"/>
</dbReference>
<dbReference type="InterPro" id="IPR013249">
    <property type="entry name" value="RNA_pol_sigma70_r4_t2"/>
</dbReference>
<keyword evidence="2" id="KW-0805">Transcription regulation</keyword>
<name>A0A7K1UQ92_9NOCA</name>
<dbReference type="InterPro" id="IPR052704">
    <property type="entry name" value="ECF_Sigma-70_Domain"/>
</dbReference>
<dbReference type="Proteomes" id="UP000466794">
    <property type="component" value="Unassembled WGS sequence"/>
</dbReference>
<accession>A0A7K1UQ92</accession>
<proteinExistence type="inferred from homology"/>
<dbReference type="Gene3D" id="3.10.450.50">
    <property type="match status" value="1"/>
</dbReference>
<dbReference type="PANTHER" id="PTHR30173">
    <property type="entry name" value="SIGMA 19 FACTOR"/>
    <property type="match status" value="1"/>
</dbReference>
<organism evidence="8 9">
    <name type="scientific">Nocardia terrae</name>
    <dbReference type="NCBI Taxonomy" id="2675851"/>
    <lineage>
        <taxon>Bacteria</taxon>
        <taxon>Bacillati</taxon>
        <taxon>Actinomycetota</taxon>
        <taxon>Actinomycetes</taxon>
        <taxon>Mycobacteriales</taxon>
        <taxon>Nocardiaceae</taxon>
        <taxon>Nocardia</taxon>
    </lineage>
</organism>
<evidence type="ECO:0000313" key="8">
    <source>
        <dbReference type="EMBL" id="MVU76515.1"/>
    </source>
</evidence>
<gene>
    <name evidence="8" type="ORF">GPX89_04570</name>
</gene>
<evidence type="ECO:0000259" key="6">
    <source>
        <dbReference type="Pfam" id="PF08281"/>
    </source>
</evidence>
<keyword evidence="9" id="KW-1185">Reference proteome</keyword>
<dbReference type="NCBIfam" id="NF006089">
    <property type="entry name" value="PRK08241.1"/>
    <property type="match status" value="1"/>
</dbReference>
<sequence>MPSSTQPRMSVARSVPRLVAISSARRRCRTVKRTVVTTSVSSAFVGASLREGNTASASSVSPKTSSPDAAAVASSSASASSRNSVFSEVIASPPNLRMQLPAPASFARRTRSDDRIRRAVAGLQVSVCRQVCESTRPARARRSWWRRSARTWLYKIATMACLTALDGRSRRPLPSGLAAPQDDHRVTVAAREPTVPWLQPAPDALFGFDDPAVIVAGRTGVRLAFIAALQLLPARQRAVLTLRDVLSFRTAEVATMLDTTPTAVDSALRRARARLAQAGPVETDLAEPDEQAQRQVLDDYVDAFTRADHAALLALLRADVEMEMPPIPTWFTGRTAVHGFLTARVIRPDLWHLTPTRANGQPALIAHKRTGDHYEAYGIQVLTLIGARIARITSFNDPTLVPAFGFAPVLET</sequence>
<dbReference type="GO" id="GO:0006352">
    <property type="term" value="P:DNA-templated transcription initiation"/>
    <property type="evidence" value="ECO:0007669"/>
    <property type="project" value="InterPro"/>
</dbReference>
<dbReference type="GO" id="GO:0003677">
    <property type="term" value="F:DNA binding"/>
    <property type="evidence" value="ECO:0007669"/>
    <property type="project" value="UniProtKB-KW"/>
</dbReference>
<dbReference type="Pfam" id="PF12680">
    <property type="entry name" value="SnoaL_2"/>
    <property type="match status" value="1"/>
</dbReference>
<evidence type="ECO:0000256" key="2">
    <source>
        <dbReference type="ARBA" id="ARBA00023015"/>
    </source>
</evidence>
<feature type="domain" description="RNA polymerase sigma factor 70 region 4 type 2" evidence="6">
    <location>
        <begin position="223"/>
        <end position="275"/>
    </location>
</feature>
<keyword evidence="3" id="KW-0731">Sigma factor</keyword>
<dbReference type="EMBL" id="WRPP01000001">
    <property type="protein sequence ID" value="MVU76515.1"/>
    <property type="molecule type" value="Genomic_DNA"/>
</dbReference>
<dbReference type="Gene3D" id="1.10.10.10">
    <property type="entry name" value="Winged helix-like DNA-binding domain superfamily/Winged helix DNA-binding domain"/>
    <property type="match status" value="1"/>
</dbReference>
<comment type="caution">
    <text evidence="8">The sequence shown here is derived from an EMBL/GenBank/DDBJ whole genome shotgun (WGS) entry which is preliminary data.</text>
</comment>
<evidence type="ECO:0000256" key="5">
    <source>
        <dbReference type="ARBA" id="ARBA00023163"/>
    </source>
</evidence>
<comment type="similarity">
    <text evidence="1">Belongs to the sigma-70 factor family. ECF subfamily.</text>
</comment>